<dbReference type="EMBL" id="BAABBF010000001">
    <property type="protein sequence ID" value="GAA3695963.1"/>
    <property type="molecule type" value="Genomic_DNA"/>
</dbReference>
<sequence>MAQMGELDAVRAELASRLAAIDVRAPYARSCELAPDVDAIRVIAHRNGLNPAVTVAHFLDSALSRGESGPLVHGWLSLLADAIGSERQDVAACETFAAACSVRLAG</sequence>
<keyword evidence="2" id="KW-1185">Reference proteome</keyword>
<protein>
    <submittedName>
        <fullName evidence="1">Uncharacterized protein</fullName>
    </submittedName>
</protein>
<evidence type="ECO:0000313" key="2">
    <source>
        <dbReference type="Proteomes" id="UP001500523"/>
    </source>
</evidence>
<evidence type="ECO:0000313" key="1">
    <source>
        <dbReference type="EMBL" id="GAA3695963.1"/>
    </source>
</evidence>
<name>A0ABP7CT70_9SPHN</name>
<proteinExistence type="predicted"/>
<dbReference type="RefSeq" id="WP_192125613.1">
    <property type="nucleotide sequence ID" value="NZ_BAABBF010000001.1"/>
</dbReference>
<comment type="caution">
    <text evidence="1">The sequence shown here is derived from an EMBL/GenBank/DDBJ whole genome shotgun (WGS) entry which is preliminary data.</text>
</comment>
<accession>A0ABP7CT70</accession>
<reference evidence="2" key="1">
    <citation type="journal article" date="2019" name="Int. J. Syst. Evol. Microbiol.">
        <title>The Global Catalogue of Microorganisms (GCM) 10K type strain sequencing project: providing services to taxonomists for standard genome sequencing and annotation.</title>
        <authorList>
            <consortium name="The Broad Institute Genomics Platform"/>
            <consortium name="The Broad Institute Genome Sequencing Center for Infectious Disease"/>
            <person name="Wu L."/>
            <person name="Ma J."/>
        </authorList>
    </citation>
    <scope>NUCLEOTIDE SEQUENCE [LARGE SCALE GENOMIC DNA]</scope>
    <source>
        <strain evidence="2">JCM 17498</strain>
    </source>
</reference>
<organism evidence="1 2">
    <name type="scientific">Sphingomonas cynarae</name>
    <dbReference type="NCBI Taxonomy" id="930197"/>
    <lineage>
        <taxon>Bacteria</taxon>
        <taxon>Pseudomonadati</taxon>
        <taxon>Pseudomonadota</taxon>
        <taxon>Alphaproteobacteria</taxon>
        <taxon>Sphingomonadales</taxon>
        <taxon>Sphingomonadaceae</taxon>
        <taxon>Sphingomonas</taxon>
    </lineage>
</organism>
<dbReference type="Proteomes" id="UP001500523">
    <property type="component" value="Unassembled WGS sequence"/>
</dbReference>
<gene>
    <name evidence="1" type="ORF">GCM10022268_03200</name>
</gene>